<protein>
    <submittedName>
        <fullName evidence="1">Uncharacterized protein</fullName>
    </submittedName>
</protein>
<gene>
    <name evidence="1" type="ORF">L3556_04440</name>
</gene>
<reference evidence="1" key="1">
    <citation type="journal article" date="2022" name="Genome Biol. Evol.">
        <title>A New Gene Family Diagnostic for Intracellular Biomineralization of Amorphous Ca Carbonates by Cyanobacteria.</title>
        <authorList>
            <person name="Benzerara K."/>
            <person name="Duprat E."/>
            <person name="Bitard-Feildel T."/>
            <person name="Caumes G."/>
            <person name="Cassier-Chauvat C."/>
            <person name="Chauvat F."/>
            <person name="Dezi M."/>
            <person name="Diop S.I."/>
            <person name="Gaschignard G."/>
            <person name="Gorgen S."/>
            <person name="Gugger M."/>
            <person name="Lopez-Garcia P."/>
            <person name="Millet M."/>
            <person name="Skouri-Panet F."/>
            <person name="Moreira D."/>
            <person name="Callebaut I."/>
        </authorList>
    </citation>
    <scope>NUCLEOTIDE SEQUENCE</scope>
    <source>
        <strain evidence="1">G9</strain>
    </source>
</reference>
<dbReference type="RefSeq" id="WP_277866102.1">
    <property type="nucleotide sequence ID" value="NZ_JAKKUT010000002.1"/>
</dbReference>
<keyword evidence="2" id="KW-1185">Reference proteome</keyword>
<organism evidence="1 2">
    <name type="scientific">Candidatus Synechococcus calcipolaris G9</name>
    <dbReference type="NCBI Taxonomy" id="1497997"/>
    <lineage>
        <taxon>Bacteria</taxon>
        <taxon>Bacillati</taxon>
        <taxon>Cyanobacteriota</taxon>
        <taxon>Cyanophyceae</taxon>
        <taxon>Synechococcales</taxon>
        <taxon>Synechococcaceae</taxon>
        <taxon>Synechococcus</taxon>
    </lineage>
</organism>
<evidence type="ECO:0000313" key="1">
    <source>
        <dbReference type="EMBL" id="MDG2990187.1"/>
    </source>
</evidence>
<dbReference type="Proteomes" id="UP001154265">
    <property type="component" value="Unassembled WGS sequence"/>
</dbReference>
<name>A0ABT6EXT8_9SYNE</name>
<evidence type="ECO:0000313" key="2">
    <source>
        <dbReference type="Proteomes" id="UP001154265"/>
    </source>
</evidence>
<dbReference type="EMBL" id="JAKKUT010000002">
    <property type="protein sequence ID" value="MDG2990187.1"/>
    <property type="molecule type" value="Genomic_DNA"/>
</dbReference>
<comment type="caution">
    <text evidence="1">The sequence shown here is derived from an EMBL/GenBank/DDBJ whole genome shotgun (WGS) entry which is preliminary data.</text>
</comment>
<sequence length="53" mass="6392">MLAMPFEKLKRRKFLRRSKKLSRLRFNSVLWRQLTEGDRATLQQMAQTALDLI</sequence>
<accession>A0ABT6EXT8</accession>
<reference evidence="1" key="2">
    <citation type="submission" date="2022-01" db="EMBL/GenBank/DDBJ databases">
        <authorList>
            <person name="Zivanovic Y."/>
            <person name="Moreira D."/>
            <person name="Lopez-Garcia P."/>
        </authorList>
    </citation>
    <scope>NUCLEOTIDE SEQUENCE</scope>
    <source>
        <strain evidence="1">G9</strain>
    </source>
</reference>
<proteinExistence type="predicted"/>